<accession>A0A7Z7NR04</accession>
<gene>
    <name evidence="1" type="ORF">CBM2594_P20002</name>
</gene>
<protein>
    <submittedName>
        <fullName evidence="1">Uncharacterized protein</fullName>
    </submittedName>
</protein>
<evidence type="ECO:0000313" key="1">
    <source>
        <dbReference type="EMBL" id="SPC25200.1"/>
    </source>
</evidence>
<dbReference type="AlphaFoldDB" id="A0A7Z7NR04"/>
<evidence type="ECO:0000313" key="2">
    <source>
        <dbReference type="Proteomes" id="UP000257139"/>
    </source>
</evidence>
<organism evidence="1 2">
    <name type="scientific">Cupriavidus taiwanensis</name>
    <dbReference type="NCBI Taxonomy" id="164546"/>
    <lineage>
        <taxon>Bacteria</taxon>
        <taxon>Pseudomonadati</taxon>
        <taxon>Pseudomonadota</taxon>
        <taxon>Betaproteobacteria</taxon>
        <taxon>Burkholderiales</taxon>
        <taxon>Burkholderiaceae</taxon>
        <taxon>Cupriavidus</taxon>
    </lineage>
</organism>
<comment type="caution">
    <text evidence="1">The sequence shown here is derived from an EMBL/GenBank/DDBJ whole genome shotgun (WGS) entry which is preliminary data.</text>
</comment>
<sequence length="41" mass="4631">MRLYLPGVEPMSDCVRDVFDDRAQSELGRSFTNHSFQPGDG</sequence>
<name>A0A7Z7NR04_9BURK</name>
<proteinExistence type="predicted"/>
<geneLocation type="plasmid" evidence="2">
    <name>cbm2594_p</name>
</geneLocation>
<reference evidence="1 2" key="1">
    <citation type="submission" date="2018-01" db="EMBL/GenBank/DDBJ databases">
        <authorList>
            <person name="Clerissi C."/>
        </authorList>
    </citation>
    <scope>NUCLEOTIDE SEQUENCE [LARGE SCALE GENOMIC DNA]</scope>
    <source>
        <strain evidence="1">Cupriavidus taiwanensis STM 6021</strain>
        <plasmid evidence="2">cbm2594_p</plasmid>
    </source>
</reference>
<dbReference type="Proteomes" id="UP000257139">
    <property type="component" value="Plasmid CBM2594_p"/>
</dbReference>
<dbReference type="EMBL" id="OGUU01000025">
    <property type="protein sequence ID" value="SPC25200.1"/>
    <property type="molecule type" value="Genomic_DNA"/>
</dbReference>